<dbReference type="Pfam" id="PF07992">
    <property type="entry name" value="Pyr_redox_2"/>
    <property type="match status" value="1"/>
</dbReference>
<dbReference type="PRINTS" id="PR00368">
    <property type="entry name" value="FADPNR"/>
</dbReference>
<evidence type="ECO:0000256" key="3">
    <source>
        <dbReference type="ARBA" id="ARBA00022827"/>
    </source>
</evidence>
<sequence>MNQPTFVIVGAGQAGARAAMELRRQRFDGRIILIGDEPHLPYERPPLSKQVLWNPEEMQPGILPRGFEREAAIELMTGSAVQMLDVCTRTLTLADGRRVAYDKLLLATGARARRLPLLDSLGAGVHTLRTVDEARALAASLRSTRRVAIVGGGVIGLEVASSAVELGVAATVIEQADEVMARNAPAVLRRYLENAHRQRGVEVRTGCRLVDARRDVDSFVLVLDDGTEVRAETVVYGVGAEPNVELARDAGLAVSSGIVVDANCRTSDGDVFAAGDCACQWNTSEGRHVRRETWENANREAETAASAMLGHTTAPVGVPWFWTDQYGMNIQFAGDMQAPTWLVRGTLDDPAFVLCGLHGDTLTGAVTVNRGQDMRSLKELIAMQATVEAEVLTDSTQNLRALVKRLQETV</sequence>
<dbReference type="Gene3D" id="3.30.390.30">
    <property type="match status" value="1"/>
</dbReference>
<keyword evidence="3" id="KW-0274">FAD</keyword>
<keyword evidence="4 7" id="KW-0560">Oxidoreductase</keyword>
<dbReference type="EMBL" id="CP139965">
    <property type="protein sequence ID" value="WQD80550.1"/>
    <property type="molecule type" value="Genomic_DNA"/>
</dbReference>
<dbReference type="PANTHER" id="PTHR43557:SF2">
    <property type="entry name" value="RIESKE DOMAIN-CONTAINING PROTEIN-RELATED"/>
    <property type="match status" value="1"/>
</dbReference>
<evidence type="ECO:0000313" key="8">
    <source>
        <dbReference type="Proteomes" id="UP001325479"/>
    </source>
</evidence>
<dbReference type="PANTHER" id="PTHR43557">
    <property type="entry name" value="APOPTOSIS-INDUCING FACTOR 1"/>
    <property type="match status" value="1"/>
</dbReference>
<accession>A0ABZ0WT12</accession>
<keyword evidence="8" id="KW-1185">Reference proteome</keyword>
<dbReference type="SUPFAM" id="SSF55424">
    <property type="entry name" value="FAD/NAD-linked reductases, dimerisation (C-terminal) domain"/>
    <property type="match status" value="1"/>
</dbReference>
<dbReference type="InterPro" id="IPR053382">
    <property type="entry name" value="Ring-hydroxylating_dioxygenase"/>
</dbReference>
<evidence type="ECO:0000256" key="2">
    <source>
        <dbReference type="ARBA" id="ARBA00022630"/>
    </source>
</evidence>
<reference evidence="7 8" key="1">
    <citation type="submission" date="2023-12" db="EMBL/GenBank/DDBJ databases">
        <title>Genome sequencing and assembly of bacterial species from a model synthetic community.</title>
        <authorList>
            <person name="Hogle S.L."/>
        </authorList>
    </citation>
    <scope>NUCLEOTIDE SEQUENCE [LARGE SCALE GENOMIC DNA]</scope>
    <source>
        <strain evidence="7 8">HAMBI 2494</strain>
    </source>
</reference>
<dbReference type="Proteomes" id="UP001325479">
    <property type="component" value="Chromosome"/>
</dbReference>
<dbReference type="Pfam" id="PF14759">
    <property type="entry name" value="Reductase_C"/>
    <property type="match status" value="1"/>
</dbReference>
<organism evidence="7 8">
    <name type="scientific">Paraburkholderia kururiensis</name>
    <dbReference type="NCBI Taxonomy" id="984307"/>
    <lineage>
        <taxon>Bacteria</taxon>
        <taxon>Pseudomonadati</taxon>
        <taxon>Pseudomonadota</taxon>
        <taxon>Betaproteobacteria</taxon>
        <taxon>Burkholderiales</taxon>
        <taxon>Burkholderiaceae</taxon>
        <taxon>Paraburkholderia</taxon>
    </lineage>
</organism>
<dbReference type="SUPFAM" id="SSF51905">
    <property type="entry name" value="FAD/NAD(P)-binding domain"/>
    <property type="match status" value="1"/>
</dbReference>
<evidence type="ECO:0000259" key="6">
    <source>
        <dbReference type="Pfam" id="PF14759"/>
    </source>
</evidence>
<evidence type="ECO:0000256" key="4">
    <source>
        <dbReference type="ARBA" id="ARBA00023002"/>
    </source>
</evidence>
<dbReference type="NCBIfam" id="NF042949">
    <property type="entry name" value="3PPDioc_HcaD"/>
    <property type="match status" value="1"/>
</dbReference>
<dbReference type="InterPro" id="IPR028202">
    <property type="entry name" value="Reductase_C"/>
</dbReference>
<dbReference type="InterPro" id="IPR036188">
    <property type="entry name" value="FAD/NAD-bd_sf"/>
</dbReference>
<dbReference type="RefSeq" id="WP_114811153.1">
    <property type="nucleotide sequence ID" value="NZ_CP139965.1"/>
</dbReference>
<keyword evidence="2" id="KW-0285">Flavoprotein</keyword>
<dbReference type="InterPro" id="IPR016156">
    <property type="entry name" value="FAD/NAD-linked_Rdtase_dimer_sf"/>
</dbReference>
<dbReference type="InterPro" id="IPR023753">
    <property type="entry name" value="FAD/NAD-binding_dom"/>
</dbReference>
<name>A0ABZ0WT12_9BURK</name>
<dbReference type="PRINTS" id="PR00411">
    <property type="entry name" value="PNDRDTASEI"/>
</dbReference>
<keyword evidence="7" id="KW-0223">Dioxygenase</keyword>
<dbReference type="EC" id="1.18.1.3" evidence="7"/>
<dbReference type="GO" id="GO:0008860">
    <property type="term" value="F:ferredoxin-NAD+ reductase activity"/>
    <property type="evidence" value="ECO:0007669"/>
    <property type="project" value="UniProtKB-EC"/>
</dbReference>
<dbReference type="Gene3D" id="3.50.50.60">
    <property type="entry name" value="FAD/NAD(P)-binding domain"/>
    <property type="match status" value="2"/>
</dbReference>
<feature type="domain" description="FAD/NAD(P)-binding" evidence="5">
    <location>
        <begin position="6"/>
        <end position="301"/>
    </location>
</feature>
<evidence type="ECO:0000259" key="5">
    <source>
        <dbReference type="Pfam" id="PF07992"/>
    </source>
</evidence>
<gene>
    <name evidence="7" type="primary">hcaD</name>
    <name evidence="7" type="ORF">U0042_13190</name>
</gene>
<protein>
    <submittedName>
        <fullName evidence="7">3-phenylpropionate/cinnamic acid dioxygenase ferredoxin--NAD(+) reductase subunit</fullName>
        <ecNumber evidence="7">1.18.1.3</ecNumber>
    </submittedName>
</protein>
<evidence type="ECO:0000256" key="1">
    <source>
        <dbReference type="ARBA" id="ARBA00001974"/>
    </source>
</evidence>
<dbReference type="InterPro" id="IPR050446">
    <property type="entry name" value="FAD-oxidoreductase/Apoptosis"/>
</dbReference>
<dbReference type="GO" id="GO:0051213">
    <property type="term" value="F:dioxygenase activity"/>
    <property type="evidence" value="ECO:0007669"/>
    <property type="project" value="UniProtKB-KW"/>
</dbReference>
<feature type="domain" description="Reductase C-terminal" evidence="6">
    <location>
        <begin position="320"/>
        <end position="402"/>
    </location>
</feature>
<evidence type="ECO:0000313" key="7">
    <source>
        <dbReference type="EMBL" id="WQD80550.1"/>
    </source>
</evidence>
<comment type="cofactor">
    <cofactor evidence="1">
        <name>FAD</name>
        <dbReference type="ChEBI" id="CHEBI:57692"/>
    </cofactor>
</comment>
<proteinExistence type="predicted"/>